<proteinExistence type="predicted"/>
<dbReference type="EMBL" id="QRUB01000013">
    <property type="protein sequence ID" value="RGR27022.1"/>
    <property type="molecule type" value="Genomic_DNA"/>
</dbReference>
<protein>
    <submittedName>
        <fullName evidence="1">Uncharacterized protein</fullName>
    </submittedName>
</protein>
<comment type="caution">
    <text evidence="1">The sequence shown here is derived from an EMBL/GenBank/DDBJ whole genome shotgun (WGS) entry which is preliminary data.</text>
</comment>
<evidence type="ECO:0000313" key="3">
    <source>
        <dbReference type="Proteomes" id="UP000261223"/>
    </source>
</evidence>
<dbReference type="AlphaFoldDB" id="A0A3E4UG15"/>
<gene>
    <name evidence="2" type="ORF">DWY58_12840</name>
    <name evidence="1" type="ORF">DXC34_18310</name>
</gene>
<reference evidence="3 4" key="1">
    <citation type="submission" date="2018-08" db="EMBL/GenBank/DDBJ databases">
        <title>A genome reference for cultivated species of the human gut microbiota.</title>
        <authorList>
            <person name="Zou Y."/>
            <person name="Xue W."/>
            <person name="Luo G."/>
        </authorList>
    </citation>
    <scope>NUCLEOTIDE SEQUENCE [LARGE SCALE GENOMIC DNA]</scope>
    <source>
        <strain evidence="2 4">AF25-6</strain>
        <strain evidence="1 3">TF03-6</strain>
    </source>
</reference>
<accession>A0A3E4UG15</accession>
<dbReference type="EMBL" id="QSSV01000045">
    <property type="protein sequence ID" value="RGM08320.1"/>
    <property type="molecule type" value="Genomic_DNA"/>
</dbReference>
<dbReference type="Proteomes" id="UP000284161">
    <property type="component" value="Unassembled WGS sequence"/>
</dbReference>
<name>A0A3E4UG15_BACSE</name>
<evidence type="ECO:0000313" key="2">
    <source>
        <dbReference type="EMBL" id="RGR27022.1"/>
    </source>
</evidence>
<organism evidence="1 3">
    <name type="scientific">Bacteroides stercoris</name>
    <dbReference type="NCBI Taxonomy" id="46506"/>
    <lineage>
        <taxon>Bacteria</taxon>
        <taxon>Pseudomonadati</taxon>
        <taxon>Bacteroidota</taxon>
        <taxon>Bacteroidia</taxon>
        <taxon>Bacteroidales</taxon>
        <taxon>Bacteroidaceae</taxon>
        <taxon>Bacteroides</taxon>
    </lineage>
</organism>
<dbReference type="Proteomes" id="UP000261223">
    <property type="component" value="Unassembled WGS sequence"/>
</dbReference>
<evidence type="ECO:0000313" key="1">
    <source>
        <dbReference type="EMBL" id="RGM08320.1"/>
    </source>
</evidence>
<evidence type="ECO:0000313" key="4">
    <source>
        <dbReference type="Proteomes" id="UP000284161"/>
    </source>
</evidence>
<sequence length="75" mass="8626">MNNKIAVILALADVKYSLNDLEKHYKTFCGLYLVAFSVVLKKQLNLHLTYFSETLHLLHLKQTKSPNSIENQSFS</sequence>